<dbReference type="Pfam" id="PF00571">
    <property type="entry name" value="CBS"/>
    <property type="match status" value="4"/>
</dbReference>
<feature type="domain" description="GGDEF" evidence="6">
    <location>
        <begin position="447"/>
        <end position="580"/>
    </location>
</feature>
<dbReference type="InterPro" id="IPR035965">
    <property type="entry name" value="PAS-like_dom_sf"/>
</dbReference>
<dbReference type="InterPro" id="IPR001610">
    <property type="entry name" value="PAC"/>
</dbReference>
<dbReference type="InterPro" id="IPR043128">
    <property type="entry name" value="Rev_trsase/Diguanyl_cyclase"/>
</dbReference>
<dbReference type="PROSITE" id="PS50113">
    <property type="entry name" value="PAC"/>
    <property type="match status" value="1"/>
</dbReference>
<evidence type="ECO:0000259" key="7">
    <source>
        <dbReference type="PROSITE" id="PS51371"/>
    </source>
</evidence>
<dbReference type="InterPro" id="IPR046342">
    <property type="entry name" value="CBS_dom_sf"/>
</dbReference>
<dbReference type="Gene3D" id="3.30.450.20">
    <property type="entry name" value="PAS domain"/>
    <property type="match status" value="1"/>
</dbReference>
<reference evidence="8" key="1">
    <citation type="submission" date="2021-03" db="EMBL/GenBank/DDBJ databases">
        <title>novel species isolated from a fishpond in China.</title>
        <authorList>
            <person name="Lu H."/>
            <person name="Cai Z."/>
        </authorList>
    </citation>
    <scope>NUCLEOTIDE SEQUENCE</scope>
    <source>
        <strain evidence="8">JCM 30855</strain>
    </source>
</reference>
<dbReference type="SMART" id="SM00116">
    <property type="entry name" value="CBS"/>
    <property type="match status" value="4"/>
</dbReference>
<feature type="domain" description="CBS" evidence="7">
    <location>
        <begin position="151"/>
        <end position="207"/>
    </location>
</feature>
<dbReference type="PROSITE" id="PS50883">
    <property type="entry name" value="EAL"/>
    <property type="match status" value="1"/>
</dbReference>
<dbReference type="RefSeq" id="WP_206572815.1">
    <property type="nucleotide sequence ID" value="NZ_JAFKCV010000002.1"/>
</dbReference>
<dbReference type="SUPFAM" id="SSF55073">
    <property type="entry name" value="Nucleotide cyclase"/>
    <property type="match status" value="1"/>
</dbReference>
<evidence type="ECO:0000313" key="8">
    <source>
        <dbReference type="EMBL" id="MBN7824723.1"/>
    </source>
</evidence>
<dbReference type="NCBIfam" id="TIGR00229">
    <property type="entry name" value="sensory_box"/>
    <property type="match status" value="1"/>
</dbReference>
<dbReference type="InterPro" id="IPR001633">
    <property type="entry name" value="EAL_dom"/>
</dbReference>
<dbReference type="EMBL" id="JAFKCV010000002">
    <property type="protein sequence ID" value="MBN7824723.1"/>
    <property type="molecule type" value="Genomic_DNA"/>
</dbReference>
<dbReference type="PANTHER" id="PTHR44757:SF2">
    <property type="entry name" value="BIOFILM ARCHITECTURE MAINTENANCE PROTEIN MBAA"/>
    <property type="match status" value="1"/>
</dbReference>
<accession>A0A939DLL2</accession>
<dbReference type="SUPFAM" id="SSF55785">
    <property type="entry name" value="PYP-like sensor domain (PAS domain)"/>
    <property type="match status" value="1"/>
</dbReference>
<dbReference type="SUPFAM" id="SSF141868">
    <property type="entry name" value="EAL domain-like"/>
    <property type="match status" value="1"/>
</dbReference>
<dbReference type="Gene3D" id="3.20.20.450">
    <property type="entry name" value="EAL domain"/>
    <property type="match status" value="1"/>
</dbReference>
<evidence type="ECO:0000259" key="6">
    <source>
        <dbReference type="PROSITE" id="PS50887"/>
    </source>
</evidence>
<dbReference type="Pfam" id="PF00563">
    <property type="entry name" value="EAL"/>
    <property type="match status" value="1"/>
</dbReference>
<dbReference type="InterPro" id="IPR035919">
    <property type="entry name" value="EAL_sf"/>
</dbReference>
<dbReference type="PROSITE" id="PS50112">
    <property type="entry name" value="PAS"/>
    <property type="match status" value="1"/>
</dbReference>
<comment type="cofactor">
    <cofactor evidence="1">
        <name>Mg(2+)</name>
        <dbReference type="ChEBI" id="CHEBI:18420"/>
    </cofactor>
</comment>
<dbReference type="InterPro" id="IPR000160">
    <property type="entry name" value="GGDEF_dom"/>
</dbReference>
<dbReference type="Gene3D" id="3.10.580.10">
    <property type="entry name" value="CBS-domain"/>
    <property type="match status" value="2"/>
</dbReference>
<keyword evidence="9" id="KW-1185">Reference proteome</keyword>
<evidence type="ECO:0000313" key="9">
    <source>
        <dbReference type="Proteomes" id="UP000664654"/>
    </source>
</evidence>
<evidence type="ECO:0000256" key="1">
    <source>
        <dbReference type="ARBA" id="ARBA00001946"/>
    </source>
</evidence>
<dbReference type="PANTHER" id="PTHR44757">
    <property type="entry name" value="DIGUANYLATE CYCLASE DGCP"/>
    <property type="match status" value="1"/>
</dbReference>
<evidence type="ECO:0000259" key="4">
    <source>
        <dbReference type="PROSITE" id="PS50113"/>
    </source>
</evidence>
<dbReference type="Pfam" id="PF00990">
    <property type="entry name" value="GGDEF"/>
    <property type="match status" value="1"/>
</dbReference>
<feature type="domain" description="CBS" evidence="7">
    <location>
        <begin position="215"/>
        <end position="275"/>
    </location>
</feature>
<dbReference type="CDD" id="cd00130">
    <property type="entry name" value="PAS"/>
    <property type="match status" value="1"/>
</dbReference>
<feature type="domain" description="CBS" evidence="7">
    <location>
        <begin position="22"/>
        <end position="82"/>
    </location>
</feature>
<dbReference type="InterPro" id="IPR000700">
    <property type="entry name" value="PAS-assoc_C"/>
</dbReference>
<comment type="caution">
    <text evidence="8">The sequence shown here is derived from an EMBL/GenBank/DDBJ whole genome shotgun (WGS) entry which is preliminary data.</text>
</comment>
<dbReference type="InterPro" id="IPR000014">
    <property type="entry name" value="PAS"/>
</dbReference>
<feature type="domain" description="PAS" evidence="3">
    <location>
        <begin position="290"/>
        <end position="335"/>
    </location>
</feature>
<feature type="domain" description="CBS" evidence="7">
    <location>
        <begin position="86"/>
        <end position="144"/>
    </location>
</feature>
<dbReference type="SUPFAM" id="SSF54631">
    <property type="entry name" value="CBS-domain pair"/>
    <property type="match status" value="2"/>
</dbReference>
<proteinExistence type="predicted"/>
<evidence type="ECO:0000259" key="3">
    <source>
        <dbReference type="PROSITE" id="PS50112"/>
    </source>
</evidence>
<dbReference type="SMART" id="SM00091">
    <property type="entry name" value="PAS"/>
    <property type="match status" value="1"/>
</dbReference>
<gene>
    <name evidence="8" type="ORF">J0A66_05720</name>
</gene>
<dbReference type="FunFam" id="3.30.70.270:FF:000001">
    <property type="entry name" value="Diguanylate cyclase domain protein"/>
    <property type="match status" value="1"/>
</dbReference>
<dbReference type="PROSITE" id="PS51371">
    <property type="entry name" value="CBS"/>
    <property type="match status" value="4"/>
</dbReference>
<dbReference type="InterPro" id="IPR052155">
    <property type="entry name" value="Biofilm_reg_signaling"/>
</dbReference>
<dbReference type="NCBIfam" id="TIGR00254">
    <property type="entry name" value="GGDEF"/>
    <property type="match status" value="1"/>
</dbReference>
<dbReference type="PROSITE" id="PS50887">
    <property type="entry name" value="GGDEF"/>
    <property type="match status" value="1"/>
</dbReference>
<feature type="domain" description="PAC" evidence="4">
    <location>
        <begin position="363"/>
        <end position="415"/>
    </location>
</feature>
<dbReference type="AlphaFoldDB" id="A0A939DLL2"/>
<dbReference type="CDD" id="cd01949">
    <property type="entry name" value="GGDEF"/>
    <property type="match status" value="1"/>
</dbReference>
<feature type="domain" description="EAL" evidence="5">
    <location>
        <begin position="589"/>
        <end position="841"/>
    </location>
</feature>
<dbReference type="SMART" id="SM00086">
    <property type="entry name" value="PAC"/>
    <property type="match status" value="1"/>
</dbReference>
<dbReference type="Pfam" id="PF13426">
    <property type="entry name" value="PAS_9"/>
    <property type="match status" value="1"/>
</dbReference>
<sequence length="855" mass="95689">MSVVSLASSCTHFQEPSVAELASRDLITCAASTPLQQVAVLMQQHQVSCILVVEKGRILGIWTEGDAKKLSFNDGHCYQRPVQEFMTQTVIEVPGHTLLNDAAAMMLQKRIRRLLVVDDEKRPLGILTQTDILRQQRIEFYLKLRDVGSSIGRKPLILEADQSLASGVSVMRAHQVDAAIVSYKDRIPGIITERDLVRVIARGEGASELAVGDLALKPLLTVNRSCTLLQAVDLLKERNFRHLAVCDELEQIVGLLSFSDILANVEQVYVEQLKQALHDRDVALRTSTDYLRLAQKVIDASLDGIMITNIDGVIESVNPSFTQLTGYSAREAIGRKPDLLSSGLHNQTFYQNLWKTLLDQGQWQGEIWNKRKNGQIYPQWLSITAIRSEEGNICQFAGIFSDISERKQQEKKIHQLAYIDELTGLANRRMFMDRLHLALANAHRHHHEMAVLFLDLDLFKRINDSLGHQAGDEALREVARRLQRTVRDGESVARLGGDEFTILLPEVGDTNALSALAKRLVAQFARPIRIKEQDFFLTTSIGISLYPKDSCNAEQLIKHADLAMYQAKSAGRNQYCFYQSSSGQQSDQELRLEQALRTALQQRQLQVAYQPKVALAEDRLVGFEALVRWHDPQLGQISPVNFIPLAEKLGLISQLGAQVLELVCMDIRQGGLAEVPVSVNISTSQLSESDFFHRTCHILNQHGVSAQRIELELTESCLIPEHAEETLVLLTRLRQVGFKLSIDDFGTGYSSLSYLRRLPIDTLKIDRSFIDELPDNREAGQIASAVIAMAKALNLEVVAEGIENTAQYDYLLSAGCQVGQGYFYCPPLSARDPALKNFIGRHCKGKRLAHNESQF</sequence>
<evidence type="ECO:0000256" key="2">
    <source>
        <dbReference type="PROSITE-ProRule" id="PRU00703"/>
    </source>
</evidence>
<dbReference type="CDD" id="cd01948">
    <property type="entry name" value="EAL"/>
    <property type="match status" value="1"/>
</dbReference>
<dbReference type="SMART" id="SM00267">
    <property type="entry name" value="GGDEF"/>
    <property type="match status" value="1"/>
</dbReference>
<organism evidence="8 9">
    <name type="scientific">Bowmanella dokdonensis</name>
    <dbReference type="NCBI Taxonomy" id="751969"/>
    <lineage>
        <taxon>Bacteria</taxon>
        <taxon>Pseudomonadati</taxon>
        <taxon>Pseudomonadota</taxon>
        <taxon>Gammaproteobacteria</taxon>
        <taxon>Alteromonadales</taxon>
        <taxon>Alteromonadaceae</taxon>
        <taxon>Bowmanella</taxon>
    </lineage>
</organism>
<protein>
    <submittedName>
        <fullName evidence="8">EAL domain-containing protein</fullName>
    </submittedName>
</protein>
<keyword evidence="2" id="KW-0129">CBS domain</keyword>
<dbReference type="InterPro" id="IPR029787">
    <property type="entry name" value="Nucleotide_cyclase"/>
</dbReference>
<name>A0A939DLL2_9ALTE</name>
<dbReference type="Proteomes" id="UP000664654">
    <property type="component" value="Unassembled WGS sequence"/>
</dbReference>
<dbReference type="Gene3D" id="3.30.70.270">
    <property type="match status" value="1"/>
</dbReference>
<evidence type="ECO:0000259" key="5">
    <source>
        <dbReference type="PROSITE" id="PS50883"/>
    </source>
</evidence>
<dbReference type="InterPro" id="IPR000644">
    <property type="entry name" value="CBS_dom"/>
</dbReference>
<dbReference type="SMART" id="SM00052">
    <property type="entry name" value="EAL"/>
    <property type="match status" value="1"/>
</dbReference>
<dbReference type="GO" id="GO:0003824">
    <property type="term" value="F:catalytic activity"/>
    <property type="evidence" value="ECO:0007669"/>
    <property type="project" value="UniProtKB-ARBA"/>
</dbReference>